<feature type="domain" description="Type VI secretion system IcmF C-terminal" evidence="2">
    <location>
        <begin position="727"/>
        <end position="814"/>
    </location>
</feature>
<dbReference type="Pfam" id="PF06761">
    <property type="entry name" value="IcmF-related"/>
    <property type="match status" value="1"/>
</dbReference>
<dbReference type="AlphaFoldDB" id="A0A844BJ55"/>
<accession>A0A844BJ55</accession>
<gene>
    <name evidence="4" type="ORF">GH815_08695</name>
</gene>
<dbReference type="InterPro" id="IPR009612">
    <property type="entry name" value="IcmF-rel"/>
</dbReference>
<dbReference type="EMBL" id="WJPO01000011">
    <property type="protein sequence ID" value="MRH21072.1"/>
    <property type="molecule type" value="Genomic_DNA"/>
</dbReference>
<name>A0A844BJ55_9RHOB</name>
<evidence type="ECO:0000259" key="3">
    <source>
        <dbReference type="Pfam" id="PF06761"/>
    </source>
</evidence>
<dbReference type="InterPro" id="IPR010623">
    <property type="entry name" value="IcmF_C"/>
</dbReference>
<keyword evidence="1" id="KW-1133">Transmembrane helix</keyword>
<keyword evidence="5" id="KW-1185">Reference proteome</keyword>
<evidence type="ECO:0000259" key="2">
    <source>
        <dbReference type="Pfam" id="PF06744"/>
    </source>
</evidence>
<evidence type="ECO:0000313" key="5">
    <source>
        <dbReference type="Proteomes" id="UP000466730"/>
    </source>
</evidence>
<dbReference type="Proteomes" id="UP000466730">
    <property type="component" value="Unassembled WGS sequence"/>
</dbReference>
<keyword evidence="1" id="KW-0812">Transmembrane</keyword>
<sequence length="838" mass="88161">MVLGGHLQPRGFDAFRSRCRDAAPLAGRGATGRLMAGRPDTGRLLRLAGPVLDFLAGMAGNEDALLAEARARLDRFEAAALAEGVPVQAIRPARYALAVLIDQRARSLPGLSVRRWSALAARQLFDGRDISLDRVRGFRDTARGQGPDYADLAGFLDNLLDRAEAARRGGTRRRSGGAGWAVGGVLALVLALGGYALALDYRFHANLIRGFQAEALAIGLDRAEIGPDLGDRLDRMAAALARVEAAARGAPLGGRVFDAAGQARGEYGAAVARHLPGAMAGAVAEALAGEGEGLALYDTLRAWSILTGEAAWSGAYLAGWLAARGADDPALAALVAHVPALTGPAAALPAQDPELLAQARLFAREAGEAERAWLELRRSDGAAALAPWRAEDAVPGLADVVLRRSGRGMEAPLPGLFIASGWDWARDYGAGLAVQTARAVAPDLLGVVPVQVNAAPDRVMDVLHDQTLAHWQGYLADLRVRPFGDRDASVRISGLLAAPNSPLARLIREVWAQAGGADRRRGHARQLRLATVFGPAIQYVEAGKMAEIAALFAALNVALGAMREGDEAAAERLMSVQDRAASVEALKTAPLVVVQIVEDVLAQTSAAHADILTNPVTRRWQAAVLPLCKRTVEGRYPFAEGAPADMADFTALFGPGGALQAFFASTLAPYLDTTARPWRWKPEARLAGLSPESAAFFEHALGAAGGFFDAEGRFGAALTLTTLAERGQAVMAVGGQGVPLSAAAGAERLVWPGPVPEAGAEIGFRGETGGGTLAEPGAWGLIRLLDGVRVRRRDEGRRFLVDFRSAEGRIFVEILFEAAQNPVSARPLLRGLTCPTTL</sequence>
<comment type="caution">
    <text evidence="4">The sequence shown here is derived from an EMBL/GenBank/DDBJ whole genome shotgun (WGS) entry which is preliminary data.</text>
</comment>
<protein>
    <submittedName>
        <fullName evidence="4">IcmF-related protein</fullName>
    </submittedName>
</protein>
<dbReference type="OrthoDB" id="8283359at2"/>
<feature type="transmembrane region" description="Helical" evidence="1">
    <location>
        <begin position="177"/>
        <end position="198"/>
    </location>
</feature>
<dbReference type="PANTHER" id="PTHR36153">
    <property type="entry name" value="INNER MEMBRANE PROTEIN-RELATED"/>
    <property type="match status" value="1"/>
</dbReference>
<reference evidence="4 5" key="1">
    <citation type="submission" date="2019-11" db="EMBL/GenBank/DDBJ databases">
        <title>Draft Whole-Genome sequence of the marine photosynthetic bacterium Rhodovulum strictum DSM 11289.</title>
        <authorList>
            <person name="Kyndt J.A."/>
            <person name="Meyer T.E."/>
        </authorList>
    </citation>
    <scope>NUCLEOTIDE SEQUENCE [LARGE SCALE GENOMIC DNA]</scope>
    <source>
        <strain evidence="4 5">DSM 11289</strain>
    </source>
</reference>
<proteinExistence type="predicted"/>
<keyword evidence="1" id="KW-0472">Membrane</keyword>
<evidence type="ECO:0000256" key="1">
    <source>
        <dbReference type="SAM" id="Phobius"/>
    </source>
</evidence>
<dbReference type="InterPro" id="IPR053156">
    <property type="entry name" value="T6SS_TssM-like"/>
</dbReference>
<feature type="domain" description="IcmF-related" evidence="3">
    <location>
        <begin position="259"/>
        <end position="513"/>
    </location>
</feature>
<dbReference type="Pfam" id="PF06744">
    <property type="entry name" value="IcmF_C"/>
    <property type="match status" value="1"/>
</dbReference>
<organism evidence="4 5">
    <name type="scientific">Rhodovulum strictum</name>
    <dbReference type="NCBI Taxonomy" id="58314"/>
    <lineage>
        <taxon>Bacteria</taxon>
        <taxon>Pseudomonadati</taxon>
        <taxon>Pseudomonadota</taxon>
        <taxon>Alphaproteobacteria</taxon>
        <taxon>Rhodobacterales</taxon>
        <taxon>Paracoccaceae</taxon>
        <taxon>Rhodovulum</taxon>
    </lineage>
</organism>
<dbReference type="PANTHER" id="PTHR36153:SF1">
    <property type="entry name" value="TYPE VI SECRETION SYSTEM COMPONENT TSSM1"/>
    <property type="match status" value="1"/>
</dbReference>
<evidence type="ECO:0000313" key="4">
    <source>
        <dbReference type="EMBL" id="MRH21072.1"/>
    </source>
</evidence>